<dbReference type="AlphaFoldDB" id="A0A9D1A823"/>
<dbReference type="InterPro" id="IPR029052">
    <property type="entry name" value="Metallo-depent_PP-like"/>
</dbReference>
<evidence type="ECO:0000313" key="3">
    <source>
        <dbReference type="EMBL" id="HIR09557.1"/>
    </source>
</evidence>
<gene>
    <name evidence="3" type="ORF">IAA70_04040</name>
</gene>
<evidence type="ECO:0000256" key="1">
    <source>
        <dbReference type="ARBA" id="ARBA00005662"/>
    </source>
</evidence>
<comment type="similarity">
    <text evidence="1">Belongs to the CapA family.</text>
</comment>
<dbReference type="EMBL" id="DVGD01000121">
    <property type="protein sequence ID" value="HIR09557.1"/>
    <property type="molecule type" value="Genomic_DNA"/>
</dbReference>
<reference evidence="3" key="1">
    <citation type="submission" date="2020-10" db="EMBL/GenBank/DDBJ databases">
        <authorList>
            <person name="Gilroy R."/>
        </authorList>
    </citation>
    <scope>NUCLEOTIDE SEQUENCE</scope>
    <source>
        <strain evidence="3">ChiHjej9B8-7071</strain>
    </source>
</reference>
<sequence length="405" mass="44809">MKKRIVWIGIAAGLLAAIALFLLLRGRDAPPDWVAWKEGALSASPWEIQLENQHISAVWNGEISWQPEEETLVQDALLCDINHDGAQEMLLLTWRKERYGDSRPFWEEEEEAAWSQHIDIYAVGAGTVQPLWMASDIGMEVVSWQFDPEARLLITDRSGNVTAWDWLTWGLTAIALPKTSFTMAALGDLLIHRQIYDYYLRREDGCFDGMFADVLEKLSTFDVTAIQQETIYVNSPGEYSSYPVFGTPLEVGEAVVKAGFDVVSCAGNHALDKGTDAIDLTASFYRDAGIVCAGIQPVADGALRPYEILEVNGIRCAVFSLTQSTNGHALPEDAPYVLHTLDDPEAVQQAIAAGEADADCSIVFVHWGTEYAAEPDEAQRLWAQRFADWGVEATTDRSSGMRSPC</sequence>
<dbReference type="Gene3D" id="3.60.21.10">
    <property type="match status" value="1"/>
</dbReference>
<feature type="domain" description="Capsule synthesis protein CapA" evidence="2">
    <location>
        <begin position="182"/>
        <end position="397"/>
    </location>
</feature>
<proteinExistence type="inferred from homology"/>
<name>A0A9D1A823_9FIRM</name>
<dbReference type="Proteomes" id="UP000824258">
    <property type="component" value="Unassembled WGS sequence"/>
</dbReference>
<accession>A0A9D1A823</accession>
<evidence type="ECO:0000313" key="4">
    <source>
        <dbReference type="Proteomes" id="UP000824258"/>
    </source>
</evidence>
<dbReference type="Pfam" id="PF09587">
    <property type="entry name" value="PGA_cap"/>
    <property type="match status" value="1"/>
</dbReference>
<comment type="caution">
    <text evidence="3">The sequence shown here is derived from an EMBL/GenBank/DDBJ whole genome shotgun (WGS) entry which is preliminary data.</text>
</comment>
<protein>
    <submittedName>
        <fullName evidence="3">CapA family protein</fullName>
    </submittedName>
</protein>
<evidence type="ECO:0000259" key="2">
    <source>
        <dbReference type="SMART" id="SM00854"/>
    </source>
</evidence>
<dbReference type="SMART" id="SM00854">
    <property type="entry name" value="PGA_cap"/>
    <property type="match status" value="1"/>
</dbReference>
<dbReference type="InterPro" id="IPR019079">
    <property type="entry name" value="Capsule_synth_CapA"/>
</dbReference>
<dbReference type="InterPro" id="IPR052169">
    <property type="entry name" value="CW_Biosynth-Accessory"/>
</dbReference>
<reference evidence="3" key="2">
    <citation type="journal article" date="2021" name="PeerJ">
        <title>Extensive microbial diversity within the chicken gut microbiome revealed by metagenomics and culture.</title>
        <authorList>
            <person name="Gilroy R."/>
            <person name="Ravi A."/>
            <person name="Getino M."/>
            <person name="Pursley I."/>
            <person name="Horton D.L."/>
            <person name="Alikhan N.F."/>
            <person name="Baker D."/>
            <person name="Gharbi K."/>
            <person name="Hall N."/>
            <person name="Watson M."/>
            <person name="Adriaenssens E.M."/>
            <person name="Foster-Nyarko E."/>
            <person name="Jarju S."/>
            <person name="Secka A."/>
            <person name="Antonio M."/>
            <person name="Oren A."/>
            <person name="Chaudhuri R.R."/>
            <person name="La Ragione R."/>
            <person name="Hildebrand F."/>
            <person name="Pallen M.J."/>
        </authorList>
    </citation>
    <scope>NUCLEOTIDE SEQUENCE</scope>
    <source>
        <strain evidence="3">ChiHjej9B8-7071</strain>
    </source>
</reference>
<dbReference type="PANTHER" id="PTHR33393">
    <property type="entry name" value="POLYGLUTAMINE SYNTHESIS ACCESSORY PROTEIN RV0574C-RELATED"/>
    <property type="match status" value="1"/>
</dbReference>
<dbReference type="SUPFAM" id="SSF56300">
    <property type="entry name" value="Metallo-dependent phosphatases"/>
    <property type="match status" value="1"/>
</dbReference>
<feature type="non-terminal residue" evidence="3">
    <location>
        <position position="405"/>
    </location>
</feature>
<organism evidence="3 4">
    <name type="scientific">Candidatus Avoscillospira stercoripullorum</name>
    <dbReference type="NCBI Taxonomy" id="2840709"/>
    <lineage>
        <taxon>Bacteria</taxon>
        <taxon>Bacillati</taxon>
        <taxon>Bacillota</taxon>
        <taxon>Clostridia</taxon>
        <taxon>Eubacteriales</taxon>
        <taxon>Oscillospiraceae</taxon>
        <taxon>Oscillospiraceae incertae sedis</taxon>
        <taxon>Candidatus Avoscillospira</taxon>
    </lineage>
</organism>
<dbReference type="PANTHER" id="PTHR33393:SF12">
    <property type="entry name" value="CAPSULE BIOSYNTHESIS PROTEIN CAPA"/>
    <property type="match status" value="1"/>
</dbReference>